<evidence type="ECO:0000313" key="9">
    <source>
        <dbReference type="EMBL" id="QDS73888.1"/>
    </source>
</evidence>
<evidence type="ECO:0000256" key="5">
    <source>
        <dbReference type="ARBA" id="ARBA00023136"/>
    </source>
</evidence>
<evidence type="ECO:0000256" key="4">
    <source>
        <dbReference type="ARBA" id="ARBA00022989"/>
    </source>
</evidence>
<protein>
    <recommendedName>
        <fullName evidence="8">Major facilitator superfamily (MFS) profile domain-containing protein</fullName>
    </recommendedName>
</protein>
<dbReference type="InterPro" id="IPR020846">
    <property type="entry name" value="MFS_dom"/>
</dbReference>
<evidence type="ECO:0000256" key="7">
    <source>
        <dbReference type="SAM" id="Phobius"/>
    </source>
</evidence>
<dbReference type="InterPro" id="IPR010573">
    <property type="entry name" value="MFS_Str1/Tri12-like"/>
</dbReference>
<keyword evidence="4 7" id="KW-1133">Transmembrane helix</keyword>
<feature type="transmembrane region" description="Helical" evidence="7">
    <location>
        <begin position="115"/>
        <end position="133"/>
    </location>
</feature>
<feature type="compositionally biased region" description="Polar residues" evidence="6">
    <location>
        <begin position="7"/>
        <end position="27"/>
    </location>
</feature>
<evidence type="ECO:0000256" key="2">
    <source>
        <dbReference type="ARBA" id="ARBA00022448"/>
    </source>
</evidence>
<keyword evidence="5 7" id="KW-0472">Membrane</keyword>
<evidence type="ECO:0000256" key="1">
    <source>
        <dbReference type="ARBA" id="ARBA00004141"/>
    </source>
</evidence>
<feature type="transmembrane region" description="Helical" evidence="7">
    <location>
        <begin position="315"/>
        <end position="338"/>
    </location>
</feature>
<feature type="transmembrane region" description="Helical" evidence="7">
    <location>
        <begin position="385"/>
        <end position="404"/>
    </location>
</feature>
<dbReference type="AlphaFoldDB" id="A0A517LE16"/>
<comment type="subcellular location">
    <subcellularLocation>
        <location evidence="1">Membrane</location>
        <topology evidence="1">Multi-pass membrane protein</topology>
    </subcellularLocation>
</comment>
<feature type="transmembrane region" description="Helical" evidence="7">
    <location>
        <begin position="540"/>
        <end position="558"/>
    </location>
</feature>
<evidence type="ECO:0000259" key="8">
    <source>
        <dbReference type="PROSITE" id="PS50850"/>
    </source>
</evidence>
<feature type="transmembrane region" description="Helical" evidence="7">
    <location>
        <begin position="410"/>
        <end position="432"/>
    </location>
</feature>
<dbReference type="PANTHER" id="PTHR23501">
    <property type="entry name" value="MAJOR FACILITATOR SUPERFAMILY"/>
    <property type="match status" value="1"/>
</dbReference>
<keyword evidence="2" id="KW-0813">Transport</keyword>
<accession>A0A517LE16</accession>
<dbReference type="Pfam" id="PF06609">
    <property type="entry name" value="TRI12"/>
    <property type="match status" value="1"/>
</dbReference>
<evidence type="ECO:0000313" key="10">
    <source>
        <dbReference type="Proteomes" id="UP000316270"/>
    </source>
</evidence>
<dbReference type="OrthoDB" id="4139357at2759"/>
<gene>
    <name evidence="9" type="ORF">FKW77_007126</name>
</gene>
<feature type="transmembrane region" description="Helical" evidence="7">
    <location>
        <begin position="204"/>
        <end position="224"/>
    </location>
</feature>
<dbReference type="Gene3D" id="1.20.1250.20">
    <property type="entry name" value="MFS general substrate transporter like domains"/>
    <property type="match status" value="1"/>
</dbReference>
<name>A0A517LE16_9PEZI</name>
<dbReference type="GO" id="GO:0005886">
    <property type="term" value="C:plasma membrane"/>
    <property type="evidence" value="ECO:0007669"/>
    <property type="project" value="TreeGrafter"/>
</dbReference>
<dbReference type="STRING" id="50376.A0A517LE16"/>
<reference evidence="9 10" key="1">
    <citation type="submission" date="2019-07" db="EMBL/GenBank/DDBJ databases">
        <title>Finished genome of Venturia effusa.</title>
        <authorList>
            <person name="Young C.A."/>
            <person name="Cox M.P."/>
            <person name="Ganley A.R.D."/>
            <person name="David W.J."/>
        </authorList>
    </citation>
    <scope>NUCLEOTIDE SEQUENCE [LARGE SCALE GENOMIC DNA]</scope>
    <source>
        <strain evidence="10">albino</strain>
    </source>
</reference>
<feature type="region of interest" description="Disordered" evidence="6">
    <location>
        <begin position="1"/>
        <end position="36"/>
    </location>
</feature>
<organism evidence="9 10">
    <name type="scientific">Venturia effusa</name>
    <dbReference type="NCBI Taxonomy" id="50376"/>
    <lineage>
        <taxon>Eukaryota</taxon>
        <taxon>Fungi</taxon>
        <taxon>Dikarya</taxon>
        <taxon>Ascomycota</taxon>
        <taxon>Pezizomycotina</taxon>
        <taxon>Dothideomycetes</taxon>
        <taxon>Pleosporomycetidae</taxon>
        <taxon>Venturiales</taxon>
        <taxon>Venturiaceae</taxon>
        <taxon>Venturia</taxon>
    </lineage>
</organism>
<dbReference type="EMBL" id="CP042194">
    <property type="protein sequence ID" value="QDS73888.1"/>
    <property type="molecule type" value="Genomic_DNA"/>
</dbReference>
<feature type="transmembrane region" description="Helical" evidence="7">
    <location>
        <begin position="444"/>
        <end position="468"/>
    </location>
</feature>
<feature type="transmembrane region" description="Helical" evidence="7">
    <location>
        <begin position="244"/>
        <end position="266"/>
    </location>
</feature>
<sequence length="590" mass="63655">MPDQTENKFSPSGSDLTEKNLVNNVDDASSGDKATLQRGDTSMNKAKWLACVALCLAYTTSYQQNACTSAILKHIDEKLGPTTYYNWMLTAYTISVSVSLPISGGLSDIFGRRRFVICGCLVSLVGTAIALGSQNIPMMIAAMALKGVGSGSQQLALAAIAEIVPNKHRGTAQAALDIVTLPWAVFGSLTGNAMVKYHALGFRINFIIGAILNILSILTIWLWYHPPAGVRIVGKTQWERVRSLDWIGIVLMAVGIVLFLMGVAFGGAEFPWSSAGTIVPIVIGILCLFLLGIWEWKIAKEPFFAHELFIGQGRTFPLFLIITFVGGMSLYAAIAFWTQQVQGMWYRDPITIGLSSIPGGIGGATGGFLGGFLMGKSKFLTSRLMLMYGVAIKMIGDGVFTTITPSDFKLAMGMGFIALFGVGFMLVSLIVCTQLSCRDENIGLATLVLGSARAMGGSVAVTIFTSIIQNTIKKDSGLRVAKVVLRPPYLVPQKQLPVLIKLVIGGKDQLAAKLPGVSPEAVKATRQVLKWTWALAFQRIYYITIAFSAIAFIAAIFVRDVTGNMTEHVAVTLQNDPADQKKKLDVEKRS</sequence>
<dbReference type="PANTHER" id="PTHR23501:SF195">
    <property type="entry name" value="PEP5"/>
    <property type="match status" value="1"/>
</dbReference>
<evidence type="ECO:0000256" key="6">
    <source>
        <dbReference type="SAM" id="MobiDB-lite"/>
    </source>
</evidence>
<keyword evidence="3 7" id="KW-0812">Transmembrane</keyword>
<feature type="transmembrane region" description="Helical" evidence="7">
    <location>
        <begin position="272"/>
        <end position="294"/>
    </location>
</feature>
<feature type="transmembrane region" description="Helical" evidence="7">
    <location>
        <begin position="350"/>
        <end position="373"/>
    </location>
</feature>
<dbReference type="PROSITE" id="PS50850">
    <property type="entry name" value="MFS"/>
    <property type="match status" value="1"/>
</dbReference>
<evidence type="ECO:0000256" key="3">
    <source>
        <dbReference type="ARBA" id="ARBA00022692"/>
    </source>
</evidence>
<dbReference type="SUPFAM" id="SSF103473">
    <property type="entry name" value="MFS general substrate transporter"/>
    <property type="match status" value="1"/>
</dbReference>
<dbReference type="Proteomes" id="UP000316270">
    <property type="component" value="Chromosome 10"/>
</dbReference>
<proteinExistence type="predicted"/>
<feature type="domain" description="Major facilitator superfamily (MFS) profile" evidence="8">
    <location>
        <begin position="50"/>
        <end position="563"/>
    </location>
</feature>
<dbReference type="PROSITE" id="PS00216">
    <property type="entry name" value="SUGAR_TRANSPORT_1"/>
    <property type="match status" value="1"/>
</dbReference>
<feature type="transmembrane region" description="Helical" evidence="7">
    <location>
        <begin position="84"/>
        <end position="103"/>
    </location>
</feature>
<dbReference type="InterPro" id="IPR036259">
    <property type="entry name" value="MFS_trans_sf"/>
</dbReference>
<dbReference type="GO" id="GO:0022857">
    <property type="term" value="F:transmembrane transporter activity"/>
    <property type="evidence" value="ECO:0007669"/>
    <property type="project" value="InterPro"/>
</dbReference>
<dbReference type="InterPro" id="IPR005829">
    <property type="entry name" value="Sugar_transporter_CS"/>
</dbReference>
<keyword evidence="10" id="KW-1185">Reference proteome</keyword>